<dbReference type="GO" id="GO:0004674">
    <property type="term" value="F:protein serine/threonine kinase activity"/>
    <property type="evidence" value="ECO:0007669"/>
    <property type="project" value="TreeGrafter"/>
</dbReference>
<comment type="similarity">
    <text evidence="1">Belongs to the HipA Ser/Thr kinase family.</text>
</comment>
<evidence type="ECO:0000256" key="3">
    <source>
        <dbReference type="ARBA" id="ARBA00022777"/>
    </source>
</evidence>
<dbReference type="Gene3D" id="1.10.1070.20">
    <property type="match status" value="1"/>
</dbReference>
<feature type="domain" description="HipA N-terminal subdomain 1" evidence="5">
    <location>
        <begin position="5"/>
        <end position="105"/>
    </location>
</feature>
<proteinExistence type="inferred from homology"/>
<dbReference type="Proteomes" id="UP000198701">
    <property type="component" value="Unassembled WGS sequence"/>
</dbReference>
<dbReference type="AlphaFoldDB" id="A0A1G9BX81"/>
<dbReference type="InterPro" id="IPR012893">
    <property type="entry name" value="HipA-like_C"/>
</dbReference>
<keyword evidence="2" id="KW-0808">Transferase</keyword>
<dbReference type="NCBIfam" id="TIGR03071">
    <property type="entry name" value="couple_hipA"/>
    <property type="match status" value="1"/>
</dbReference>
<dbReference type="PANTHER" id="PTHR37419">
    <property type="entry name" value="SERINE/THREONINE-PROTEIN KINASE TOXIN HIPA"/>
    <property type="match status" value="1"/>
</dbReference>
<dbReference type="GO" id="GO:0005829">
    <property type="term" value="C:cytosol"/>
    <property type="evidence" value="ECO:0007669"/>
    <property type="project" value="TreeGrafter"/>
</dbReference>
<sequence length="425" mass="46447">MARELSVYLDGTHAGTLHQSAQGNTTFQYDDAYRLERRGPTPLSLSMPLTRREHPNRVVLPFLQGLLPDSPTKLDQLAAEHHTSARNAFGLLAHVGRDAAGAVQVLPPGEDSPDAATRQGDVTPLTDAEVGEVIADLIEHRDTWGQQRAEMHWSLPGAQPKVALFRFEDGTWGTPRDSTPTTHILKPAVPPYTDHDVNEHVTMAAAQILGLAVSRHELMTTDRGDRVFVSTRYDRRKLRGRWARLHQEDLCQALSVAPARKYQQDGGPGVNQVAALFDNLADPRDAADSRRRFFDALVFNVSAACTDAHAKNFSMLLSGRRATLAPLYDVGTHATYSSREPLRSAMMLDDEYTLDAIGLPELLKAATRLRIPADLAAERVAYIRSNLAAAFADAAGRTTGSPEVAGYAATVANSIHELVVTRGWA</sequence>
<dbReference type="Pfam" id="PF07804">
    <property type="entry name" value="HipA_C"/>
    <property type="match status" value="1"/>
</dbReference>
<accession>A0A1G9BX81</accession>
<keyword evidence="7" id="KW-1185">Reference proteome</keyword>
<dbReference type="RefSeq" id="WP_092322864.1">
    <property type="nucleotide sequence ID" value="NZ_FNFU01000006.1"/>
</dbReference>
<dbReference type="OrthoDB" id="3182374at2"/>
<dbReference type="EMBL" id="FNFU01000006">
    <property type="protein sequence ID" value="SDK44056.1"/>
    <property type="molecule type" value="Genomic_DNA"/>
</dbReference>
<name>A0A1G9BX81_9MICO</name>
<dbReference type="InterPro" id="IPR052028">
    <property type="entry name" value="HipA_Ser/Thr_kinase"/>
</dbReference>
<protein>
    <submittedName>
        <fullName evidence="6">Serine/threonine-protein kinase HipA</fullName>
    </submittedName>
</protein>
<reference evidence="6 7" key="1">
    <citation type="submission" date="2016-10" db="EMBL/GenBank/DDBJ databases">
        <authorList>
            <person name="de Groot N.N."/>
        </authorList>
    </citation>
    <scope>NUCLEOTIDE SEQUENCE [LARGE SCALE GENOMIC DNA]</scope>
    <source>
        <strain evidence="6 7">CGMCC 1.5382</strain>
    </source>
</reference>
<evidence type="ECO:0000313" key="7">
    <source>
        <dbReference type="Proteomes" id="UP000198701"/>
    </source>
</evidence>
<feature type="domain" description="HipA-like C-terminal" evidence="4">
    <location>
        <begin position="153"/>
        <end position="388"/>
    </location>
</feature>
<evidence type="ECO:0000256" key="1">
    <source>
        <dbReference type="ARBA" id="ARBA00010164"/>
    </source>
</evidence>
<organism evidence="6 7">
    <name type="scientific">Cryobacterium psychrotolerans</name>
    <dbReference type="NCBI Taxonomy" id="386301"/>
    <lineage>
        <taxon>Bacteria</taxon>
        <taxon>Bacillati</taxon>
        <taxon>Actinomycetota</taxon>
        <taxon>Actinomycetes</taxon>
        <taxon>Micrococcales</taxon>
        <taxon>Microbacteriaceae</taxon>
        <taxon>Cryobacterium</taxon>
    </lineage>
</organism>
<dbReference type="Pfam" id="PF13657">
    <property type="entry name" value="Couple_hipA"/>
    <property type="match status" value="1"/>
</dbReference>
<gene>
    <name evidence="6" type="ORF">SAMN05216282_10662</name>
</gene>
<evidence type="ECO:0000313" key="6">
    <source>
        <dbReference type="EMBL" id="SDK44056.1"/>
    </source>
</evidence>
<evidence type="ECO:0000256" key="2">
    <source>
        <dbReference type="ARBA" id="ARBA00022679"/>
    </source>
</evidence>
<dbReference type="STRING" id="386301.SAMN05216282_10662"/>
<dbReference type="PANTHER" id="PTHR37419:SF1">
    <property type="entry name" value="SERINE_THREONINE-PROTEIN KINASE TOXIN HIPA"/>
    <property type="match status" value="1"/>
</dbReference>
<evidence type="ECO:0000259" key="5">
    <source>
        <dbReference type="Pfam" id="PF13657"/>
    </source>
</evidence>
<dbReference type="InterPro" id="IPR017508">
    <property type="entry name" value="HipA_N1"/>
</dbReference>
<keyword evidence="3 6" id="KW-0418">Kinase</keyword>
<evidence type="ECO:0000259" key="4">
    <source>
        <dbReference type="Pfam" id="PF07804"/>
    </source>
</evidence>